<name>A0AAV9M0B4_9SOLN</name>
<evidence type="ECO:0000256" key="1">
    <source>
        <dbReference type="SAM" id="MobiDB-lite"/>
    </source>
</evidence>
<accession>A0AAV9M0B4</accession>
<sequence>MHRGIEESEARMEQWTTHTMDQKVQAVNKHLDAFEWIVLERPSPTDDVTTLRKVVESLRVDLTALLVPSKTKPESAPMSSTDNTVEDALLKDEVLLPVYSCHAGKRPSSSRISDDTEAGRTRKREHQNSQAARMAFIVDQGTCQQRVREVGVGASSSMSTIDGVARVDVHTTDGAVIVGDSTTEGDVIVDVGTTEVT</sequence>
<reference evidence="2 3" key="1">
    <citation type="submission" date="2023-10" db="EMBL/GenBank/DDBJ databases">
        <title>Genome-Wide Identification Analysis in wild type Solanum Pinnatisectum Reveals Some Genes Defensing Phytophthora Infestans.</title>
        <authorList>
            <person name="Sun C."/>
        </authorList>
    </citation>
    <scope>NUCLEOTIDE SEQUENCE [LARGE SCALE GENOMIC DNA]</scope>
    <source>
        <strain evidence="2">LQN</strain>
        <tissue evidence="2">Leaf</tissue>
    </source>
</reference>
<gene>
    <name evidence="2" type="ORF">R3W88_024486</name>
</gene>
<dbReference type="EMBL" id="JAWPEI010000003">
    <property type="protein sequence ID" value="KAK4731498.1"/>
    <property type="molecule type" value="Genomic_DNA"/>
</dbReference>
<dbReference type="Proteomes" id="UP001311915">
    <property type="component" value="Unassembled WGS sequence"/>
</dbReference>
<keyword evidence="3" id="KW-1185">Reference proteome</keyword>
<organism evidence="2 3">
    <name type="scientific">Solanum pinnatisectum</name>
    <name type="common">tansyleaf nightshade</name>
    <dbReference type="NCBI Taxonomy" id="50273"/>
    <lineage>
        <taxon>Eukaryota</taxon>
        <taxon>Viridiplantae</taxon>
        <taxon>Streptophyta</taxon>
        <taxon>Embryophyta</taxon>
        <taxon>Tracheophyta</taxon>
        <taxon>Spermatophyta</taxon>
        <taxon>Magnoliopsida</taxon>
        <taxon>eudicotyledons</taxon>
        <taxon>Gunneridae</taxon>
        <taxon>Pentapetalae</taxon>
        <taxon>asterids</taxon>
        <taxon>lamiids</taxon>
        <taxon>Solanales</taxon>
        <taxon>Solanaceae</taxon>
        <taxon>Solanoideae</taxon>
        <taxon>Solaneae</taxon>
        <taxon>Solanum</taxon>
    </lineage>
</organism>
<dbReference type="AlphaFoldDB" id="A0AAV9M0B4"/>
<comment type="caution">
    <text evidence="2">The sequence shown here is derived from an EMBL/GenBank/DDBJ whole genome shotgun (WGS) entry which is preliminary data.</text>
</comment>
<feature type="region of interest" description="Disordered" evidence="1">
    <location>
        <begin position="104"/>
        <end position="129"/>
    </location>
</feature>
<protein>
    <recommendedName>
        <fullName evidence="4">Integrase core domain containing protein</fullName>
    </recommendedName>
</protein>
<evidence type="ECO:0000313" key="3">
    <source>
        <dbReference type="Proteomes" id="UP001311915"/>
    </source>
</evidence>
<evidence type="ECO:0000313" key="2">
    <source>
        <dbReference type="EMBL" id="KAK4731498.1"/>
    </source>
</evidence>
<evidence type="ECO:0008006" key="4">
    <source>
        <dbReference type="Google" id="ProtNLM"/>
    </source>
</evidence>
<proteinExistence type="predicted"/>